<dbReference type="AlphaFoldDB" id="A0A1D9Q522"/>
<accession>A0A1D9Q522</accession>
<organism evidence="7 8">
    <name type="scientific">Sclerotinia sclerotiorum (strain ATCC 18683 / 1980 / Ss-1)</name>
    <name type="common">White mold</name>
    <name type="synonym">Whetzelinia sclerotiorum</name>
    <dbReference type="NCBI Taxonomy" id="665079"/>
    <lineage>
        <taxon>Eukaryota</taxon>
        <taxon>Fungi</taxon>
        <taxon>Dikarya</taxon>
        <taxon>Ascomycota</taxon>
        <taxon>Pezizomycotina</taxon>
        <taxon>Leotiomycetes</taxon>
        <taxon>Helotiales</taxon>
        <taxon>Sclerotiniaceae</taxon>
        <taxon>Sclerotinia</taxon>
    </lineage>
</organism>
<evidence type="ECO:0000256" key="5">
    <source>
        <dbReference type="ARBA" id="ARBA00023033"/>
    </source>
</evidence>
<evidence type="ECO:0000256" key="1">
    <source>
        <dbReference type="ARBA" id="ARBA00001974"/>
    </source>
</evidence>
<evidence type="ECO:0000256" key="4">
    <source>
        <dbReference type="ARBA" id="ARBA00023002"/>
    </source>
</evidence>
<dbReference type="Gene3D" id="3.50.50.60">
    <property type="entry name" value="FAD/NAD(P)-binding domain"/>
    <property type="match status" value="1"/>
</dbReference>
<dbReference type="InterPro" id="IPR016167">
    <property type="entry name" value="FAD-bd_PCMH_sub1"/>
</dbReference>
<dbReference type="InterPro" id="IPR016169">
    <property type="entry name" value="FAD-bd_PCMH_sub2"/>
</dbReference>
<keyword evidence="3" id="KW-0274">FAD</keyword>
<dbReference type="PRINTS" id="PR00420">
    <property type="entry name" value="RNGMNOXGNASE"/>
</dbReference>
<dbReference type="Gene3D" id="3.30.465.10">
    <property type="match status" value="1"/>
</dbReference>
<dbReference type="PROSITE" id="PS51387">
    <property type="entry name" value="FAD_PCMH"/>
    <property type="match status" value="1"/>
</dbReference>
<evidence type="ECO:0000256" key="2">
    <source>
        <dbReference type="ARBA" id="ARBA00022630"/>
    </source>
</evidence>
<keyword evidence="2" id="KW-0285">Flavoprotein</keyword>
<reference evidence="8" key="1">
    <citation type="journal article" date="2017" name="Genome Biol. Evol.">
        <title>The complete genome sequence of the phytopathogenic fungus Sclerotinia sclerotiorum reveals insights into the genome architecture of broad host range pathogens.</title>
        <authorList>
            <person name="Derbyshire M."/>
            <person name="Denton-Giles M."/>
            <person name="Hegedus D."/>
            <person name="Seifbarghy S."/>
            <person name="Rollins J."/>
            <person name="van Kan J."/>
            <person name="Seidl M.F."/>
            <person name="Faino L."/>
            <person name="Mbengue M."/>
            <person name="Navaud O."/>
            <person name="Raffaele S."/>
            <person name="Hammond-Kosack K."/>
            <person name="Heard S."/>
            <person name="Oliver R."/>
        </authorList>
    </citation>
    <scope>NUCLEOTIDE SEQUENCE [LARGE SCALE GENOMIC DNA]</scope>
    <source>
        <strain evidence="8">ATCC 18683 / 1980 / Ss-1</strain>
    </source>
</reference>
<keyword evidence="5" id="KW-0503">Monooxygenase</keyword>
<dbReference type="SUPFAM" id="SSF51905">
    <property type="entry name" value="FAD/NAD(P)-binding domain"/>
    <property type="match status" value="1"/>
</dbReference>
<feature type="domain" description="FAD-binding PCMH-type" evidence="6">
    <location>
        <begin position="471"/>
        <end position="642"/>
    </location>
</feature>
<dbReference type="OrthoDB" id="415825at2759"/>
<protein>
    <recommendedName>
        <fullName evidence="6">FAD-binding PCMH-type domain-containing protein</fullName>
    </recommendedName>
</protein>
<dbReference type="InterPro" id="IPR036318">
    <property type="entry name" value="FAD-bd_PCMH-like_sf"/>
</dbReference>
<dbReference type="Gene3D" id="3.40.462.20">
    <property type="match status" value="1"/>
</dbReference>
<name>A0A1D9Q522_SCLS1</name>
<dbReference type="PANTHER" id="PTHR47178">
    <property type="entry name" value="MONOOXYGENASE, FAD-BINDING"/>
    <property type="match status" value="1"/>
</dbReference>
<comment type="cofactor">
    <cofactor evidence="1">
        <name>FAD</name>
        <dbReference type="ChEBI" id="CHEBI:57692"/>
    </cofactor>
</comment>
<dbReference type="Pfam" id="PF01565">
    <property type="entry name" value="FAD_binding_4"/>
    <property type="match status" value="1"/>
</dbReference>
<dbReference type="InterPro" id="IPR006094">
    <property type="entry name" value="Oxid_FAD_bind_N"/>
</dbReference>
<dbReference type="InterPro" id="IPR016166">
    <property type="entry name" value="FAD-bd_PCMH"/>
</dbReference>
<proteinExistence type="predicted"/>
<evidence type="ECO:0000256" key="3">
    <source>
        <dbReference type="ARBA" id="ARBA00022827"/>
    </source>
</evidence>
<dbReference type="InterPro" id="IPR036188">
    <property type="entry name" value="FAD/NAD-bd_sf"/>
</dbReference>
<dbReference type="GO" id="GO:0071949">
    <property type="term" value="F:FAD binding"/>
    <property type="evidence" value="ECO:0007669"/>
    <property type="project" value="InterPro"/>
</dbReference>
<gene>
    <name evidence="7" type="ORF">sscle_05g048050</name>
</gene>
<dbReference type="VEuPathDB" id="FungiDB:sscle_05g048050"/>
<evidence type="ECO:0000313" key="8">
    <source>
        <dbReference type="Proteomes" id="UP000177798"/>
    </source>
</evidence>
<evidence type="ECO:0000259" key="6">
    <source>
        <dbReference type="PROSITE" id="PS51387"/>
    </source>
</evidence>
<sequence>MSAPRVLVIGAGVGGLALAQGLKQSQIDVAVFERDTLLDSRLQGYRLKIFGEFQKKLRDLLSDEAWSEFEASCAETNLGETTLNSTDAHIIASRKGHLPDGVPLPYTIDRGMLRQSMIRGIEDSVHFGKRFVGYELTDTGVRVAFEDGSVEEGTLLVGADGARSAVRRQLLPEIKLLDTEGCCIYGKTFLTPEFLSRFPEKHRRWMTVVLDQTPVLQTIISGEAPITLVSEQVRFLKRSENNALPEDYIHWGLLFQSTTSGLKGEALEKSLRSEAFKMSLRLTSEWDPSLRSLLELQDPSLTMGMRVLSSSPNLPSWTPSSKVTVMGDAIHVMSPAGGVGAVATLHDAATLARIISEDGITQTSIGEFEEEMRKFAAVCLKRSFMAGEKLIKAPLAENLPGYLSQNRPSLPPSSSIMGPSVWRVLIASIFFGLFTDVSTATVNTSGLKSLLSSQATIVNNTSGAPRWSDFDAPTPGAVVNVATENDVLVTVQYCIAQNITFLAQNGGHGWSTTLDLHQNGILINLAGIKAISFNSAKTEITFQGGALISDVVDAAYQNSVLVPTGTCNCVGTIGAVLGGGFGNLIGVYGFGVDNLISMNVVTASGTAITVSPTSNTDLWWAMRGAGPNFGIVTSAVMKSYPVTPSLLDAWTGPLIFTGAQLEALVEALSQLDLKSEMSIEMFFLMSDNSPIILVTVFYYGTEAAGKAAFAPLYSVGPIVDETAISPYNEWNSGGDAFCAKGDFKPSWGVGLAELDVPTWTSVWNEWLTFAQMPGANNSAMILDMYSLGTARKFSDFSSAYPFRSTITFNAIATAWYSDPALDAAAEVFGSNVRDLLRSTSGLCDNSTYINNGFGDESLDTVYGDNLSKLQAIKKRHDPLCKFCHWYPLI</sequence>
<dbReference type="PANTHER" id="PTHR47178:SF5">
    <property type="entry name" value="FAD-BINDING DOMAIN-CONTAINING PROTEIN"/>
    <property type="match status" value="1"/>
</dbReference>
<dbReference type="Gene3D" id="3.30.43.10">
    <property type="entry name" value="Uridine Diphospho-n-acetylenolpyruvylglucosamine Reductase, domain 2"/>
    <property type="match status" value="1"/>
</dbReference>
<dbReference type="Proteomes" id="UP000177798">
    <property type="component" value="Chromosome 5"/>
</dbReference>
<dbReference type="InterPro" id="IPR002938">
    <property type="entry name" value="FAD-bd"/>
</dbReference>
<evidence type="ECO:0000313" key="7">
    <source>
        <dbReference type="EMBL" id="APA10035.1"/>
    </source>
</evidence>
<dbReference type="EMBL" id="CP017818">
    <property type="protein sequence ID" value="APA10035.1"/>
    <property type="molecule type" value="Genomic_DNA"/>
</dbReference>
<dbReference type="GO" id="GO:0004497">
    <property type="term" value="F:monooxygenase activity"/>
    <property type="evidence" value="ECO:0007669"/>
    <property type="project" value="UniProtKB-KW"/>
</dbReference>
<dbReference type="Pfam" id="PF01494">
    <property type="entry name" value="FAD_binding_3"/>
    <property type="match status" value="1"/>
</dbReference>
<keyword evidence="4" id="KW-0560">Oxidoreductase</keyword>
<dbReference type="SUPFAM" id="SSF56176">
    <property type="entry name" value="FAD-binding/transporter-associated domain-like"/>
    <property type="match status" value="1"/>
</dbReference>